<evidence type="ECO:0000256" key="10">
    <source>
        <dbReference type="SAM" id="Phobius"/>
    </source>
</evidence>
<proteinExistence type="inferred from homology"/>
<dbReference type="GO" id="GO:0016020">
    <property type="term" value="C:membrane"/>
    <property type="evidence" value="ECO:0007669"/>
    <property type="project" value="UniProtKB-SubCell"/>
</dbReference>
<dbReference type="InterPro" id="IPR000701">
    <property type="entry name" value="SuccDH_FuR_B_TM-su"/>
</dbReference>
<evidence type="ECO:0000256" key="8">
    <source>
        <dbReference type="ARBA" id="ARBA00023004"/>
    </source>
</evidence>
<dbReference type="PANTHER" id="PTHR41910:SF1">
    <property type="entry name" value="SUCCINATE DEHYDROGENASE HYDROPHOBIC MEMBRANE ANCHOR SUBUNIT"/>
    <property type="match status" value="1"/>
</dbReference>
<gene>
    <name evidence="11" type="ORF">AVDCRST_MAG07-932</name>
</gene>
<dbReference type="InterPro" id="IPR014314">
    <property type="entry name" value="Succ_DH_cytb556"/>
</dbReference>
<evidence type="ECO:0000256" key="4">
    <source>
        <dbReference type="ARBA" id="ARBA00022617"/>
    </source>
</evidence>
<dbReference type="InterPro" id="IPR039023">
    <property type="entry name" value="SdhC_prok"/>
</dbReference>
<dbReference type="Gene3D" id="1.20.1300.10">
    <property type="entry name" value="Fumarate reductase/succinate dehydrogenase, transmembrane subunit"/>
    <property type="match status" value="1"/>
</dbReference>
<comment type="similarity">
    <text evidence="3">Belongs to the cytochrome b560 family.</text>
</comment>
<sequence>MACLDAGLEAIVVQAPAGTLYRGREGMWSWVAHRVTGVLIFFFLFAHVLDTALVRVSPDSYNRIMDTYKTPLVNLMEIGLLGAVLFHALNGLRVTAIDFWAKGTRYQKQMMWAVLAVFVLLMVPSVYRMTAHSFAELFGSTS</sequence>
<evidence type="ECO:0000256" key="7">
    <source>
        <dbReference type="ARBA" id="ARBA00022989"/>
    </source>
</evidence>
<reference evidence="11" key="1">
    <citation type="submission" date="2020-02" db="EMBL/GenBank/DDBJ databases">
        <authorList>
            <person name="Meier V. D."/>
        </authorList>
    </citation>
    <scope>NUCLEOTIDE SEQUENCE</scope>
    <source>
        <strain evidence="11">AVDCRST_MAG07</strain>
    </source>
</reference>
<comment type="subcellular location">
    <subcellularLocation>
        <location evidence="2">Membrane</location>
    </subcellularLocation>
</comment>
<keyword evidence="8" id="KW-0408">Iron</keyword>
<dbReference type="SUPFAM" id="SSF81343">
    <property type="entry name" value="Fumarate reductase respiratory complex transmembrane subunits"/>
    <property type="match status" value="1"/>
</dbReference>
<keyword evidence="7 10" id="KW-1133">Transmembrane helix</keyword>
<evidence type="ECO:0000256" key="6">
    <source>
        <dbReference type="ARBA" id="ARBA00022723"/>
    </source>
</evidence>
<evidence type="ECO:0000313" key="11">
    <source>
        <dbReference type="EMBL" id="CAA9316893.1"/>
    </source>
</evidence>
<dbReference type="PANTHER" id="PTHR41910">
    <property type="entry name" value="SUCCINATE DEHYDROGENASE 2 MEMBRANE SUBUNIT SDHC"/>
    <property type="match status" value="1"/>
</dbReference>
<dbReference type="GO" id="GO:0006099">
    <property type="term" value="P:tricarboxylic acid cycle"/>
    <property type="evidence" value="ECO:0007669"/>
    <property type="project" value="InterPro"/>
</dbReference>
<accession>A0A6J4KWD2</accession>
<evidence type="ECO:0000256" key="9">
    <source>
        <dbReference type="ARBA" id="ARBA00023136"/>
    </source>
</evidence>
<feature type="transmembrane region" description="Helical" evidence="10">
    <location>
        <begin position="30"/>
        <end position="49"/>
    </location>
</feature>
<name>A0A6J4KWD2_9ACTN</name>
<dbReference type="Pfam" id="PF01127">
    <property type="entry name" value="Sdh_cyt"/>
    <property type="match status" value="1"/>
</dbReference>
<evidence type="ECO:0000256" key="1">
    <source>
        <dbReference type="ARBA" id="ARBA00001971"/>
    </source>
</evidence>
<feature type="transmembrane region" description="Helical" evidence="10">
    <location>
        <begin position="70"/>
        <end position="89"/>
    </location>
</feature>
<comment type="cofactor">
    <cofactor evidence="1">
        <name>heme</name>
        <dbReference type="ChEBI" id="CHEBI:30413"/>
    </cofactor>
</comment>
<dbReference type="EMBL" id="CADCUB010000051">
    <property type="protein sequence ID" value="CAA9316893.1"/>
    <property type="molecule type" value="Genomic_DNA"/>
</dbReference>
<dbReference type="NCBIfam" id="TIGR02970">
    <property type="entry name" value="succ_dehyd_cytB"/>
    <property type="match status" value="1"/>
</dbReference>
<keyword evidence="4" id="KW-0349">Heme</keyword>
<dbReference type="GO" id="GO:0046872">
    <property type="term" value="F:metal ion binding"/>
    <property type="evidence" value="ECO:0007669"/>
    <property type="project" value="UniProtKB-KW"/>
</dbReference>
<dbReference type="InterPro" id="IPR034804">
    <property type="entry name" value="SQR/QFR_C/D"/>
</dbReference>
<organism evidence="11">
    <name type="scientific">uncultured Frankineae bacterium</name>
    <dbReference type="NCBI Taxonomy" id="437475"/>
    <lineage>
        <taxon>Bacteria</taxon>
        <taxon>Bacillati</taxon>
        <taxon>Actinomycetota</taxon>
        <taxon>Actinomycetes</taxon>
        <taxon>Frankiales</taxon>
        <taxon>environmental samples</taxon>
    </lineage>
</organism>
<protein>
    <submittedName>
        <fullName evidence="11">Succinate dehydrogenase cytochrome b-556 subunit</fullName>
    </submittedName>
</protein>
<feature type="transmembrane region" description="Helical" evidence="10">
    <location>
        <begin position="109"/>
        <end position="127"/>
    </location>
</feature>
<keyword evidence="9 10" id="KW-0472">Membrane</keyword>
<keyword evidence="5 10" id="KW-0812">Transmembrane</keyword>
<evidence type="ECO:0000256" key="2">
    <source>
        <dbReference type="ARBA" id="ARBA00004370"/>
    </source>
</evidence>
<evidence type="ECO:0000256" key="5">
    <source>
        <dbReference type="ARBA" id="ARBA00022692"/>
    </source>
</evidence>
<dbReference type="GO" id="GO:0009055">
    <property type="term" value="F:electron transfer activity"/>
    <property type="evidence" value="ECO:0007669"/>
    <property type="project" value="InterPro"/>
</dbReference>
<dbReference type="AlphaFoldDB" id="A0A6J4KWD2"/>
<evidence type="ECO:0000256" key="3">
    <source>
        <dbReference type="ARBA" id="ARBA00007244"/>
    </source>
</evidence>
<dbReference type="CDD" id="cd03501">
    <property type="entry name" value="SQR_TypeA_SdhC_like"/>
    <property type="match status" value="1"/>
</dbReference>
<keyword evidence="6" id="KW-0479">Metal-binding</keyword>